<feature type="transmembrane region" description="Helical" evidence="1">
    <location>
        <begin position="130"/>
        <end position="148"/>
    </location>
</feature>
<keyword evidence="5" id="KW-1185">Reference proteome</keyword>
<reference evidence="3 5" key="1">
    <citation type="submission" date="2014-07" db="EMBL/GenBank/DDBJ databases">
        <title>Porphyromonadaceae bacterium OUH 308042 = ATCC BAA-2681 = DSM 28342 draft genome.</title>
        <authorList>
            <person name="Sydenham T.V."/>
            <person name="Hasman H."/>
            <person name="Justensen U.S."/>
        </authorList>
    </citation>
    <scope>NUCLEOTIDE SEQUENCE [LARGE SCALE GENOMIC DNA]</scope>
    <source>
        <strain evidence="3 5">OUH 308042</strain>
    </source>
</reference>
<feature type="transmembrane region" description="Helical" evidence="1">
    <location>
        <begin position="48"/>
        <end position="69"/>
    </location>
</feature>
<gene>
    <name evidence="3" type="ORF">BA92_00290</name>
    <name evidence="2" type="ORF">IE90_05465</name>
</gene>
<feature type="transmembrane region" description="Helical" evidence="1">
    <location>
        <begin position="205"/>
        <end position="224"/>
    </location>
</feature>
<accession>A0A0C3NMM0</accession>
<evidence type="ECO:0000313" key="4">
    <source>
        <dbReference type="Proteomes" id="UP000031937"/>
    </source>
</evidence>
<evidence type="ECO:0000256" key="1">
    <source>
        <dbReference type="SAM" id="Phobius"/>
    </source>
</evidence>
<reference evidence="2 4" key="2">
    <citation type="submission" date="2014-07" db="EMBL/GenBank/DDBJ databases">
        <title>Porphyromonadaceae bacterium OUH 334697 = ATCC BAA-2682 = DSM 28341 draft genome.</title>
        <authorList>
            <person name="Sydenham T.V."/>
            <person name="Hasman H."/>
            <person name="Justesen U.S."/>
        </authorList>
    </citation>
    <scope>NUCLEOTIDE SEQUENCE [LARGE SCALE GENOMIC DNA]</scope>
    <source>
        <strain evidence="2 4">OUH 334697</strain>
    </source>
</reference>
<evidence type="ECO:0000313" key="2">
    <source>
        <dbReference type="EMBL" id="KIO46244.1"/>
    </source>
</evidence>
<keyword evidence="1" id="KW-1133">Transmembrane helix</keyword>
<feature type="transmembrane region" description="Helical" evidence="1">
    <location>
        <begin position="160"/>
        <end position="178"/>
    </location>
</feature>
<sequence length="230" mass="26481">MEETKVTTTEKYEDMDEVLREEPNVVIQSESDKPIKLIALMAKDNEKLIPLFFPCYLIAIGFIVLTGINLIDPALLESANWKQNTIWSALLFFGLLPPRMRSTKGVWLVMGYVLAFFLFGGGNVFGTVQLILSIFKIFLPVFILFQMIRLWGEVKQYGKWVLLLPVISLVFTLLIFSIEDRNIFQSTWNSLTNWSWDMYRSDDGFHVYLGSIGILTGVSEFLIVRKYIVD</sequence>
<comment type="caution">
    <text evidence="3">The sequence shown here is derived from an EMBL/GenBank/DDBJ whole genome shotgun (WGS) entry which is preliminary data.</text>
</comment>
<feature type="transmembrane region" description="Helical" evidence="1">
    <location>
        <begin position="81"/>
        <end position="98"/>
    </location>
</feature>
<dbReference type="EMBL" id="JPIU01000014">
    <property type="protein sequence ID" value="KIO47492.1"/>
    <property type="molecule type" value="Genomic_DNA"/>
</dbReference>
<evidence type="ECO:0000313" key="3">
    <source>
        <dbReference type="EMBL" id="KIO47492.1"/>
    </source>
</evidence>
<dbReference type="AlphaFoldDB" id="A0A0C3NMM0"/>
<evidence type="ECO:0000313" key="5">
    <source>
        <dbReference type="Proteomes" id="UP000031980"/>
    </source>
</evidence>
<organism evidence="3 5">
    <name type="scientific">Sanguibacteroides justesenii</name>
    <dbReference type="NCBI Taxonomy" id="1547597"/>
    <lineage>
        <taxon>Bacteria</taxon>
        <taxon>Pseudomonadati</taxon>
        <taxon>Bacteroidota</taxon>
        <taxon>Bacteroidia</taxon>
        <taxon>Bacteroidales</taxon>
        <taxon>Porphyromonadaceae</taxon>
        <taxon>Sanguibacteroides</taxon>
    </lineage>
</organism>
<dbReference type="RefSeq" id="WP_041502855.1">
    <property type="nucleotide sequence ID" value="NZ_JPIT01000016.1"/>
</dbReference>
<dbReference type="OrthoDB" id="9928334at2"/>
<feature type="transmembrane region" description="Helical" evidence="1">
    <location>
        <begin position="105"/>
        <end position="124"/>
    </location>
</feature>
<proteinExistence type="predicted"/>
<name>A0A0C3NMM0_9PORP</name>
<keyword evidence="1" id="KW-0472">Membrane</keyword>
<dbReference type="Proteomes" id="UP000031937">
    <property type="component" value="Unassembled WGS sequence"/>
</dbReference>
<dbReference type="EMBL" id="JPIT01000016">
    <property type="protein sequence ID" value="KIO46244.1"/>
    <property type="molecule type" value="Genomic_DNA"/>
</dbReference>
<protein>
    <submittedName>
        <fullName evidence="3">Uncharacterized protein</fullName>
    </submittedName>
</protein>
<dbReference type="Proteomes" id="UP000031980">
    <property type="component" value="Unassembled WGS sequence"/>
</dbReference>
<keyword evidence="1" id="KW-0812">Transmembrane</keyword>